<dbReference type="PANTHER" id="PTHR12907:SF26">
    <property type="entry name" value="HIF PROLYL HYDROXYLASE, ISOFORM C"/>
    <property type="match status" value="1"/>
</dbReference>
<dbReference type="GO" id="GO:0031543">
    <property type="term" value="F:peptidyl-proline dioxygenase activity"/>
    <property type="evidence" value="ECO:0007669"/>
    <property type="project" value="TreeGrafter"/>
</dbReference>
<dbReference type="EMBL" id="AGNL01021860">
    <property type="protein sequence ID" value="EJK59988.1"/>
    <property type="molecule type" value="Genomic_DNA"/>
</dbReference>
<dbReference type="PANTHER" id="PTHR12907">
    <property type="entry name" value="EGL NINE HOMOLOG-RELATED"/>
    <property type="match status" value="1"/>
</dbReference>
<dbReference type="Proteomes" id="UP000266841">
    <property type="component" value="Unassembled WGS sequence"/>
</dbReference>
<evidence type="ECO:0000256" key="5">
    <source>
        <dbReference type="SAM" id="MobiDB-lite"/>
    </source>
</evidence>
<keyword evidence="2" id="KW-0847">Vitamin C</keyword>
<dbReference type="Pfam" id="PF13640">
    <property type="entry name" value="2OG-FeII_Oxy_3"/>
    <property type="match status" value="2"/>
</dbReference>
<dbReference type="InterPro" id="IPR051559">
    <property type="entry name" value="HIF_prolyl_hydroxylases"/>
</dbReference>
<name>K0S1L7_THAOC</name>
<evidence type="ECO:0000256" key="2">
    <source>
        <dbReference type="ARBA" id="ARBA00022896"/>
    </source>
</evidence>
<evidence type="ECO:0000313" key="8">
    <source>
        <dbReference type="Proteomes" id="UP000266841"/>
    </source>
</evidence>
<evidence type="ECO:0000256" key="1">
    <source>
        <dbReference type="ARBA" id="ARBA00001961"/>
    </source>
</evidence>
<keyword evidence="8" id="KW-1185">Reference proteome</keyword>
<keyword evidence="4" id="KW-0560">Oxidoreductase</keyword>
<reference evidence="7 8" key="1">
    <citation type="journal article" date="2012" name="Genome Biol.">
        <title>Genome and low-iron response of an oceanic diatom adapted to chronic iron limitation.</title>
        <authorList>
            <person name="Lommer M."/>
            <person name="Specht M."/>
            <person name="Roy A.S."/>
            <person name="Kraemer L."/>
            <person name="Andreson R."/>
            <person name="Gutowska M.A."/>
            <person name="Wolf J."/>
            <person name="Bergner S.V."/>
            <person name="Schilhabel M.B."/>
            <person name="Klostermeier U.C."/>
            <person name="Beiko R.G."/>
            <person name="Rosenstiel P."/>
            <person name="Hippler M."/>
            <person name="Laroche J."/>
        </authorList>
    </citation>
    <scope>NUCLEOTIDE SEQUENCE [LARGE SCALE GENOMIC DNA]</scope>
    <source>
        <strain evidence="7 8">CCMP1005</strain>
    </source>
</reference>
<organism evidence="7 8">
    <name type="scientific">Thalassiosira oceanica</name>
    <name type="common">Marine diatom</name>
    <dbReference type="NCBI Taxonomy" id="159749"/>
    <lineage>
        <taxon>Eukaryota</taxon>
        <taxon>Sar</taxon>
        <taxon>Stramenopiles</taxon>
        <taxon>Ochrophyta</taxon>
        <taxon>Bacillariophyta</taxon>
        <taxon>Coscinodiscophyceae</taxon>
        <taxon>Thalassiosirophycidae</taxon>
        <taxon>Thalassiosirales</taxon>
        <taxon>Thalassiosiraceae</taxon>
        <taxon>Thalassiosira</taxon>
    </lineage>
</organism>
<feature type="non-terminal residue" evidence="7">
    <location>
        <position position="1"/>
    </location>
</feature>
<dbReference type="InterPro" id="IPR044862">
    <property type="entry name" value="Pro_4_hyd_alph_FE2OG_OXY"/>
</dbReference>
<dbReference type="AlphaFoldDB" id="K0S1L7"/>
<gene>
    <name evidence="7" type="ORF">THAOC_19734</name>
</gene>
<evidence type="ECO:0000256" key="4">
    <source>
        <dbReference type="ARBA" id="ARBA00023002"/>
    </source>
</evidence>
<dbReference type="InterPro" id="IPR006620">
    <property type="entry name" value="Pro_4_hyd_alph"/>
</dbReference>
<dbReference type="OrthoDB" id="204385at2759"/>
<dbReference type="GO" id="GO:0071456">
    <property type="term" value="P:cellular response to hypoxia"/>
    <property type="evidence" value="ECO:0007669"/>
    <property type="project" value="TreeGrafter"/>
</dbReference>
<sequence length="494" mass="53798">IEGPAGYRPVSIDVLQASEFATEFLVAAWPLLGPCPSQRILRVRRWPQEGQPASGEGPQGPEKGVQGPWRGPNPPAGEGPQGLEKGARPPAAAPRRPDNRFPFASKKRVQQMAHLPMVAAIVATSLLFAPTASPLSVLPESAVGTIERGGIAVIPDFLAPSEVSRLRSDASSLHADGHFIVDALASYGAKDGAKDKSAFQADKDRAVFPAYIPSQRREGPFVSRTLGDADGRRRLTSVAAALRSDLAAGLDRPGLDTPDGPDNHEISFTRFGPGALLARHVDEHHEEVKGRAGWSRPTRRSISWLIYLNEPDWDPSADGGELRTYERRVPSAYSVGARNGDLQLGWLRPTPTDPTERPVFLDGRRGGVSGRCALYCDSDDGGRRVYLTKEFESDPYLFLSSDFFVQNLLIKDHELGKRFHYLEQPKSKLTEYLGVDPGEQIKDVSPLGGTLVVFDSVALPHEVLPSIGRERWAASGWFHEAQQPAPTGSRQIIL</sequence>
<evidence type="ECO:0000256" key="3">
    <source>
        <dbReference type="ARBA" id="ARBA00022964"/>
    </source>
</evidence>
<keyword evidence="3" id="KW-0223">Dioxygenase</keyword>
<comment type="caution">
    <text evidence="7">The sequence shown here is derived from an EMBL/GenBank/DDBJ whole genome shotgun (WGS) entry which is preliminary data.</text>
</comment>
<accession>K0S1L7</accession>
<dbReference type="GO" id="GO:0008198">
    <property type="term" value="F:ferrous iron binding"/>
    <property type="evidence" value="ECO:0007669"/>
    <property type="project" value="TreeGrafter"/>
</dbReference>
<dbReference type="SMART" id="SM00702">
    <property type="entry name" value="P4Hc"/>
    <property type="match status" value="1"/>
</dbReference>
<feature type="region of interest" description="Disordered" evidence="5">
    <location>
        <begin position="47"/>
        <end position="101"/>
    </location>
</feature>
<feature type="domain" description="Prolyl 4-hydroxylase alpha subunit" evidence="6">
    <location>
        <begin position="149"/>
        <end position="479"/>
    </location>
</feature>
<comment type="cofactor">
    <cofactor evidence="1">
        <name>L-ascorbate</name>
        <dbReference type="ChEBI" id="CHEBI:38290"/>
    </cofactor>
</comment>
<evidence type="ECO:0000259" key="6">
    <source>
        <dbReference type="SMART" id="SM00702"/>
    </source>
</evidence>
<dbReference type="GO" id="GO:0031418">
    <property type="term" value="F:L-ascorbic acid binding"/>
    <property type="evidence" value="ECO:0007669"/>
    <property type="project" value="UniProtKB-KW"/>
</dbReference>
<proteinExistence type="predicted"/>
<evidence type="ECO:0000313" key="7">
    <source>
        <dbReference type="EMBL" id="EJK59988.1"/>
    </source>
</evidence>
<protein>
    <recommendedName>
        <fullName evidence="6">Prolyl 4-hydroxylase alpha subunit domain-containing protein</fullName>
    </recommendedName>
</protein>
<dbReference type="Gene3D" id="2.60.120.620">
    <property type="entry name" value="q2cbj1_9rhob like domain"/>
    <property type="match status" value="1"/>
</dbReference>
<dbReference type="OMA" id="ISYTRFG"/>
<dbReference type="eggNOG" id="ENOG502S372">
    <property type="taxonomic scope" value="Eukaryota"/>
</dbReference>